<name>A0A427Y4E4_9TREE</name>
<dbReference type="Proteomes" id="UP000279236">
    <property type="component" value="Unassembled WGS sequence"/>
</dbReference>
<dbReference type="InterPro" id="IPR036188">
    <property type="entry name" value="FAD/NAD-bd_sf"/>
</dbReference>
<dbReference type="Pfam" id="PF07992">
    <property type="entry name" value="Pyr_redox_2"/>
    <property type="match status" value="1"/>
</dbReference>
<protein>
    <recommendedName>
        <fullName evidence="5">FAD/NAD(P)-binding domain-containing protein</fullName>
    </recommendedName>
</protein>
<keyword evidence="2" id="KW-0285">Flavoprotein</keyword>
<evidence type="ECO:0000313" key="6">
    <source>
        <dbReference type="EMBL" id="RSH85952.1"/>
    </source>
</evidence>
<dbReference type="GO" id="GO:0005737">
    <property type="term" value="C:cytoplasm"/>
    <property type="evidence" value="ECO:0007669"/>
    <property type="project" value="TreeGrafter"/>
</dbReference>
<evidence type="ECO:0000313" key="7">
    <source>
        <dbReference type="Proteomes" id="UP000279236"/>
    </source>
</evidence>
<dbReference type="GO" id="GO:0004174">
    <property type="term" value="F:electron-transferring-flavoprotein dehydrogenase activity"/>
    <property type="evidence" value="ECO:0007669"/>
    <property type="project" value="TreeGrafter"/>
</dbReference>
<dbReference type="PANTHER" id="PTHR43735">
    <property type="entry name" value="APOPTOSIS-INDUCING FACTOR 1"/>
    <property type="match status" value="1"/>
</dbReference>
<dbReference type="PANTHER" id="PTHR43735:SF3">
    <property type="entry name" value="FERROPTOSIS SUPPRESSOR PROTEIN 1"/>
    <property type="match status" value="1"/>
</dbReference>
<proteinExistence type="inferred from homology"/>
<dbReference type="Gene3D" id="3.50.50.100">
    <property type="match status" value="1"/>
</dbReference>
<evidence type="ECO:0000259" key="5">
    <source>
        <dbReference type="Pfam" id="PF07992"/>
    </source>
</evidence>
<sequence length="409" mass="42501">MASQKNIVVIGASVAGHTFVNTIAPQLPAGYRVILVERNEFIVHLPTVVRSCIVPGWESKNLTSRLTQENVFPTGSRHRVLCPNSVVELRTNSVVLSEAFEGSTELAFEKCIIATGAQQGAPFRPAAGSSLDEYKTFLRNMQNDIKAAESILIVGGGTVGVETGGEINALYPKKQVTIVHSESGLLHPDATAAPAGFTTFPTTGAKVSANLQKQLGVRGVKVYLNDRAILQPGQSGPLGSRQSIPLKSGETVEADYVLVSVGNVPNSAIVKAADPAAVSANGYVIVDSLFRVVPGSSASPLAGEYYALGDVAALPSWRTSVSASAEGPALGNIVAAEIKGKSPKAYTPASMTGACIVTLGDKGGAGQLPMPIFGTVSAPGFILGMKSKDFFARQFDARFTGATKVSTAA</sequence>
<organism evidence="6 7">
    <name type="scientific">Apiotrichum porosum</name>
    <dbReference type="NCBI Taxonomy" id="105984"/>
    <lineage>
        <taxon>Eukaryota</taxon>
        <taxon>Fungi</taxon>
        <taxon>Dikarya</taxon>
        <taxon>Basidiomycota</taxon>
        <taxon>Agaricomycotina</taxon>
        <taxon>Tremellomycetes</taxon>
        <taxon>Trichosporonales</taxon>
        <taxon>Trichosporonaceae</taxon>
        <taxon>Apiotrichum</taxon>
    </lineage>
</organism>
<comment type="similarity">
    <text evidence="1">Belongs to the FAD-dependent oxidoreductase family.</text>
</comment>
<keyword evidence="3" id="KW-0274">FAD</keyword>
<dbReference type="InterPro" id="IPR023753">
    <property type="entry name" value="FAD/NAD-binding_dom"/>
</dbReference>
<reference evidence="6 7" key="1">
    <citation type="submission" date="2018-11" db="EMBL/GenBank/DDBJ databases">
        <title>Genome sequence of Apiotrichum porosum DSM 27194.</title>
        <authorList>
            <person name="Aliyu H."/>
            <person name="Gorte O."/>
            <person name="Ochsenreither K."/>
        </authorList>
    </citation>
    <scope>NUCLEOTIDE SEQUENCE [LARGE SCALE GENOMIC DNA]</scope>
    <source>
        <strain evidence="6 7">DSM 27194</strain>
    </source>
</reference>
<dbReference type="EMBL" id="RSCE01000002">
    <property type="protein sequence ID" value="RSH85952.1"/>
    <property type="molecule type" value="Genomic_DNA"/>
</dbReference>
<comment type="caution">
    <text evidence="6">The sequence shown here is derived from an EMBL/GenBank/DDBJ whole genome shotgun (WGS) entry which is preliminary data.</text>
</comment>
<dbReference type="GeneID" id="39588682"/>
<dbReference type="OrthoDB" id="202203at2759"/>
<dbReference type="RefSeq" id="XP_028478737.1">
    <property type="nucleotide sequence ID" value="XM_028619765.1"/>
</dbReference>
<dbReference type="PRINTS" id="PR00368">
    <property type="entry name" value="FADPNR"/>
</dbReference>
<dbReference type="PRINTS" id="PR00411">
    <property type="entry name" value="PNDRDTASEI"/>
</dbReference>
<keyword evidence="4" id="KW-0560">Oxidoreductase</keyword>
<keyword evidence="7" id="KW-1185">Reference proteome</keyword>
<dbReference type="SUPFAM" id="SSF51905">
    <property type="entry name" value="FAD/NAD(P)-binding domain"/>
    <property type="match status" value="1"/>
</dbReference>
<gene>
    <name evidence="6" type="ORF">EHS24_004139</name>
</gene>
<dbReference type="STRING" id="105984.A0A427Y4E4"/>
<dbReference type="AlphaFoldDB" id="A0A427Y4E4"/>
<feature type="domain" description="FAD/NAD(P)-binding" evidence="5">
    <location>
        <begin position="6"/>
        <end position="322"/>
    </location>
</feature>
<evidence type="ECO:0000256" key="3">
    <source>
        <dbReference type="ARBA" id="ARBA00022827"/>
    </source>
</evidence>
<evidence type="ECO:0000256" key="1">
    <source>
        <dbReference type="ARBA" id="ARBA00006442"/>
    </source>
</evidence>
<evidence type="ECO:0000256" key="4">
    <source>
        <dbReference type="ARBA" id="ARBA00023002"/>
    </source>
</evidence>
<accession>A0A427Y4E4</accession>
<evidence type="ECO:0000256" key="2">
    <source>
        <dbReference type="ARBA" id="ARBA00022630"/>
    </source>
</evidence>
<dbReference type="GO" id="GO:0050660">
    <property type="term" value="F:flavin adenine dinucleotide binding"/>
    <property type="evidence" value="ECO:0007669"/>
    <property type="project" value="TreeGrafter"/>
</dbReference>